<reference evidence="6" key="2">
    <citation type="submission" date="2017-09" db="EMBL/GenBank/DDBJ databases">
        <authorList>
            <person name="Perez-Cataluna A."/>
            <person name="Figueras M.J."/>
            <person name="Salas-Masso N."/>
        </authorList>
    </citation>
    <scope>NUCLEOTIDE SEQUENCE</scope>
    <source>
        <strain evidence="6">CECT 7727</strain>
    </source>
</reference>
<evidence type="ECO:0000256" key="4">
    <source>
        <dbReference type="SAM" id="SignalP"/>
    </source>
</evidence>
<dbReference type="GO" id="GO:0030288">
    <property type="term" value="C:outer membrane-bounded periplasmic space"/>
    <property type="evidence" value="ECO:0007669"/>
    <property type="project" value="TreeGrafter"/>
</dbReference>
<evidence type="ECO:0000313" key="5">
    <source>
        <dbReference type="EMBL" id="AXX88063.1"/>
    </source>
</evidence>
<reference evidence="7" key="1">
    <citation type="submission" date="2017-09" db="EMBL/GenBank/DDBJ databases">
        <title>Arcobacter canalis sp. nov., a new species isolated from a water canal contaminated with urban sewage.</title>
        <authorList>
            <person name="Perez-Cataluna A."/>
            <person name="Salas-Masso N."/>
            <person name="Figueras M.J."/>
        </authorList>
    </citation>
    <scope>NUCLEOTIDE SEQUENCE [LARGE SCALE GENOMIC DNA]</scope>
    <source>
        <strain evidence="7">CECT 7727</strain>
    </source>
</reference>
<dbReference type="Proteomes" id="UP000224740">
    <property type="component" value="Unassembled WGS sequence"/>
</dbReference>
<dbReference type="CDD" id="cd13542">
    <property type="entry name" value="PBP2_FutA1_ilke"/>
    <property type="match status" value="1"/>
</dbReference>
<reference evidence="5 8" key="3">
    <citation type="submission" date="2018-08" db="EMBL/GenBank/DDBJ databases">
        <title>Complete genome of the Arcobacter marinus type strain JCM 15502.</title>
        <authorList>
            <person name="Miller W.G."/>
            <person name="Yee E."/>
            <person name="Huynh S."/>
            <person name="Parker C.T."/>
        </authorList>
    </citation>
    <scope>NUCLEOTIDE SEQUENCE [LARGE SCALE GENOMIC DNA]</scope>
    <source>
        <strain evidence="5 8">JCM 15502</strain>
    </source>
</reference>
<dbReference type="PIRSF" id="PIRSF002825">
    <property type="entry name" value="CfbpA"/>
    <property type="match status" value="1"/>
</dbReference>
<protein>
    <submittedName>
        <fullName evidence="6">Fe(3+) ABC transporter substrate-binding protein</fullName>
    </submittedName>
    <submittedName>
        <fullName evidence="5">Iron(III)/spermidine/putrescine ABC transporter, periplasmic substrate-binding protein</fullName>
    </submittedName>
</protein>
<keyword evidence="3" id="KW-0479">Metal-binding</keyword>
<feature type="binding site" evidence="3">
    <location>
        <position position="217"/>
    </location>
    <ligand>
        <name>Fe cation</name>
        <dbReference type="ChEBI" id="CHEBI:24875"/>
    </ligand>
</feature>
<dbReference type="GO" id="GO:0046872">
    <property type="term" value="F:metal ion binding"/>
    <property type="evidence" value="ECO:0007669"/>
    <property type="project" value="UniProtKB-KW"/>
</dbReference>
<feature type="chain" id="PRO_5015070293" evidence="4">
    <location>
        <begin position="21"/>
        <end position="335"/>
    </location>
</feature>
<name>A0A1T5D8T8_9BACT</name>
<dbReference type="PANTHER" id="PTHR30006:SF15">
    <property type="entry name" value="IRON-UTILIZATION PERIPLASMIC PROTEIN"/>
    <property type="match status" value="1"/>
</dbReference>
<evidence type="ECO:0000313" key="8">
    <source>
        <dbReference type="Proteomes" id="UP000264693"/>
    </source>
</evidence>
<dbReference type="EMBL" id="CP032101">
    <property type="protein sequence ID" value="AXX88063.1"/>
    <property type="molecule type" value="Genomic_DNA"/>
</dbReference>
<sequence>MLKKLALSTAILVSSVFASSEVNVYSHRHYDTDKKLFKMFEEKTGIKVNVIKAKASALIKRIESEGKKSPADVLITVDAGRLYQAKSKNLLQSIKSDYLMENIPKQLRDVDNQWFALTKRARVTAYKIGSGMDKKLTTYEDLADPKFKGQIMVRSSNNIYNQSLMAAMIAHHGEEYAIKWAKGVVANMAKAPKGNDRYQVKAIASGIGSIAIVNTYYIGKMVDNKDLSQSESVKKVKVFFPKFENGGTHINVSGAGVAKYAPNKENAIKFIEFLASKDAQELFSKANFEYPVLKSVEASDLVKSWGTFEDDHISINTLGQNNKAAVKAFDLAGWK</sequence>
<dbReference type="Gene3D" id="3.40.190.10">
    <property type="entry name" value="Periplasmic binding protein-like II"/>
    <property type="match status" value="2"/>
</dbReference>
<evidence type="ECO:0000256" key="1">
    <source>
        <dbReference type="ARBA" id="ARBA00008520"/>
    </source>
</evidence>
<dbReference type="EMBL" id="NXAO01000024">
    <property type="protein sequence ID" value="PHO15582.1"/>
    <property type="molecule type" value="Genomic_DNA"/>
</dbReference>
<evidence type="ECO:0000313" key="7">
    <source>
        <dbReference type="Proteomes" id="UP000224740"/>
    </source>
</evidence>
<dbReference type="SUPFAM" id="SSF53850">
    <property type="entry name" value="Periplasmic binding protein-like II"/>
    <property type="match status" value="1"/>
</dbReference>
<evidence type="ECO:0000313" key="6">
    <source>
        <dbReference type="EMBL" id="PHO15582.1"/>
    </source>
</evidence>
<evidence type="ECO:0000256" key="3">
    <source>
        <dbReference type="PIRSR" id="PIRSR002825-1"/>
    </source>
</evidence>
<gene>
    <name evidence="5" type="ORF">AMRN_2361</name>
    <name evidence="6" type="ORF">CPH92_05830</name>
</gene>
<keyword evidence="2 4" id="KW-0732">Signal</keyword>
<evidence type="ECO:0000256" key="2">
    <source>
        <dbReference type="ARBA" id="ARBA00022729"/>
    </source>
</evidence>
<feature type="binding site" evidence="3">
    <location>
        <position position="29"/>
    </location>
    <ligand>
        <name>Fe cation</name>
        <dbReference type="ChEBI" id="CHEBI:24875"/>
    </ligand>
</feature>
<keyword evidence="7" id="KW-1185">Reference proteome</keyword>
<dbReference type="RefSeq" id="WP_079579954.1">
    <property type="nucleotide sequence ID" value="NZ_CP032101.1"/>
</dbReference>
<organism evidence="5 8">
    <name type="scientific">Malaciobacter marinus</name>
    <dbReference type="NCBI Taxonomy" id="505249"/>
    <lineage>
        <taxon>Bacteria</taxon>
        <taxon>Pseudomonadati</taxon>
        <taxon>Campylobacterota</taxon>
        <taxon>Epsilonproteobacteria</taxon>
        <taxon>Campylobacterales</taxon>
        <taxon>Arcobacteraceae</taxon>
        <taxon>Malaciobacter</taxon>
    </lineage>
</organism>
<dbReference type="STRING" id="505249.SAMN06295997_13029"/>
<dbReference type="KEGG" id="amar:AMRN_2361"/>
<comment type="similarity">
    <text evidence="1">Belongs to the bacterial solute-binding protein 1 family.</text>
</comment>
<proteinExistence type="inferred from homology"/>
<dbReference type="AlphaFoldDB" id="A0A1T5D8T8"/>
<feature type="binding site" evidence="3">
    <location>
        <position position="216"/>
    </location>
    <ligand>
        <name>Fe cation</name>
        <dbReference type="ChEBI" id="CHEBI:24875"/>
    </ligand>
</feature>
<feature type="signal peptide" evidence="4">
    <location>
        <begin position="1"/>
        <end position="20"/>
    </location>
</feature>
<dbReference type="InterPro" id="IPR026045">
    <property type="entry name" value="Ferric-bd"/>
</dbReference>
<dbReference type="PANTHER" id="PTHR30006">
    <property type="entry name" value="THIAMINE-BINDING PERIPLASMIC PROTEIN-RELATED"/>
    <property type="match status" value="1"/>
</dbReference>
<dbReference type="Proteomes" id="UP000264693">
    <property type="component" value="Chromosome"/>
</dbReference>
<accession>A0A1T5D8T8</accession>
<keyword evidence="3" id="KW-0408">Iron</keyword>
<dbReference type="Pfam" id="PF13343">
    <property type="entry name" value="SBP_bac_6"/>
    <property type="match status" value="1"/>
</dbReference>